<evidence type="ECO:0000256" key="17">
    <source>
        <dbReference type="ARBA" id="ARBA00023316"/>
    </source>
</evidence>
<evidence type="ECO:0000256" key="7">
    <source>
        <dbReference type="ARBA" id="ARBA00015188"/>
    </source>
</evidence>
<protein>
    <recommendedName>
        <fullName evidence="7 20">UDP-N-acetylenolpyruvoylglucosamine reductase</fullName>
        <ecNumber evidence="6 20">1.3.1.98</ecNumber>
    </recommendedName>
    <alternativeName>
        <fullName evidence="18 20">UDP-N-acetylmuramate dehydrogenase</fullName>
    </alternativeName>
</protein>
<evidence type="ECO:0000256" key="10">
    <source>
        <dbReference type="ARBA" id="ARBA00022630"/>
    </source>
</evidence>
<keyword evidence="14 20" id="KW-0573">Peptidoglycan synthesis</keyword>
<organism evidence="22 23">
    <name type="scientific">SAR86 cluster bacterium</name>
    <dbReference type="NCBI Taxonomy" id="2030880"/>
    <lineage>
        <taxon>Bacteria</taxon>
        <taxon>Pseudomonadati</taxon>
        <taxon>Pseudomonadota</taxon>
        <taxon>Gammaproteobacteria</taxon>
        <taxon>SAR86 cluster</taxon>
    </lineage>
</organism>
<dbReference type="Gene3D" id="3.90.78.10">
    <property type="entry name" value="UDP-N-acetylenolpyruvoylglucosamine reductase, C-terminal domain"/>
    <property type="match status" value="1"/>
</dbReference>
<dbReference type="InterPro" id="IPR036318">
    <property type="entry name" value="FAD-bd_PCMH-like_sf"/>
</dbReference>
<sequence>MLIQENINLKNFNTFHVSAYARYFSDITKVDDLLKALDFSQQQNIPFMIIGQGSNLLFKEDYAGLIIELNIKGIERVAEDDSHYFVKAQCGENWHDFVQHCLQAGYYGLENLSLIPGSVGAAPVQNIGAYAVEVADFLHELEALEISSGKLIQFTKEDCQLAYRHSIFKAEFKDRFVITDVTFKLLKQAQLNLTYPALRDAFVDIKAENITPLLVSEAVCKIRRSKLPDPGVLGNAGSFFRNPIISAAELKRLQNENPKIVAYPYEEQYKLAAAWLIDQAGWKGYREGDIGVHKEHALVLVNYAEASGAELYDLSVRIQQSVLKMFGIELQPEVRII</sequence>
<comment type="cofactor">
    <cofactor evidence="1 20">
        <name>FAD</name>
        <dbReference type="ChEBI" id="CHEBI:57692"/>
    </cofactor>
</comment>
<comment type="subcellular location">
    <subcellularLocation>
        <location evidence="3 20">Cytoplasm</location>
    </subcellularLocation>
</comment>
<evidence type="ECO:0000256" key="2">
    <source>
        <dbReference type="ARBA" id="ARBA00003921"/>
    </source>
</evidence>
<evidence type="ECO:0000256" key="3">
    <source>
        <dbReference type="ARBA" id="ARBA00004496"/>
    </source>
</evidence>
<comment type="pathway">
    <text evidence="4 20">Cell wall biogenesis; peptidoglycan biosynthesis.</text>
</comment>
<reference evidence="23" key="1">
    <citation type="submission" date="2017-08" db="EMBL/GenBank/DDBJ databases">
        <title>A dynamic microbial community with high functional redundancy inhabits the cold, oxic subseafloor aquifer.</title>
        <authorList>
            <person name="Tully B.J."/>
            <person name="Wheat C.G."/>
            <person name="Glazer B.T."/>
            <person name="Huber J.A."/>
        </authorList>
    </citation>
    <scope>NUCLEOTIDE SEQUENCE [LARGE SCALE GENOMIC DNA]</scope>
</reference>
<evidence type="ECO:0000256" key="8">
    <source>
        <dbReference type="ARBA" id="ARBA00022490"/>
    </source>
</evidence>
<evidence type="ECO:0000256" key="11">
    <source>
        <dbReference type="ARBA" id="ARBA00022827"/>
    </source>
</evidence>
<dbReference type="SUPFAM" id="SSF56194">
    <property type="entry name" value="Uridine diphospho-N-Acetylenolpyruvylglucosamine reductase, MurB, C-terminal domain"/>
    <property type="match status" value="1"/>
</dbReference>
<comment type="similarity">
    <text evidence="5 20">Belongs to the MurB family.</text>
</comment>
<feature type="active site" description="Proton donor" evidence="20">
    <location>
        <position position="238"/>
    </location>
</feature>
<dbReference type="AlphaFoldDB" id="A0A2A5C9M7"/>
<evidence type="ECO:0000256" key="9">
    <source>
        <dbReference type="ARBA" id="ARBA00022618"/>
    </source>
</evidence>
<dbReference type="GO" id="GO:0051301">
    <property type="term" value="P:cell division"/>
    <property type="evidence" value="ECO:0007669"/>
    <property type="project" value="UniProtKB-KW"/>
</dbReference>
<dbReference type="GO" id="GO:0071555">
    <property type="term" value="P:cell wall organization"/>
    <property type="evidence" value="ECO:0007669"/>
    <property type="project" value="UniProtKB-KW"/>
</dbReference>
<gene>
    <name evidence="20" type="primary">murB</name>
    <name evidence="22" type="ORF">COA71_11415</name>
</gene>
<evidence type="ECO:0000256" key="13">
    <source>
        <dbReference type="ARBA" id="ARBA00022960"/>
    </source>
</evidence>
<dbReference type="PANTHER" id="PTHR21071:SF4">
    <property type="entry name" value="UDP-N-ACETYLENOLPYRUVOYLGLUCOSAMINE REDUCTASE"/>
    <property type="match status" value="1"/>
</dbReference>
<dbReference type="InterPro" id="IPR006094">
    <property type="entry name" value="Oxid_FAD_bind_N"/>
</dbReference>
<evidence type="ECO:0000256" key="15">
    <source>
        <dbReference type="ARBA" id="ARBA00023002"/>
    </source>
</evidence>
<accession>A0A2A5C9M7</accession>
<dbReference type="InterPro" id="IPR016169">
    <property type="entry name" value="FAD-bd_PCMH_sub2"/>
</dbReference>
<feature type="active site" evidence="20">
    <location>
        <position position="164"/>
    </location>
</feature>
<dbReference type="Gene3D" id="3.30.43.10">
    <property type="entry name" value="Uridine Diphospho-n-acetylenolpyruvylglucosamine Reductase, domain 2"/>
    <property type="match status" value="1"/>
</dbReference>
<proteinExistence type="inferred from homology"/>
<evidence type="ECO:0000256" key="18">
    <source>
        <dbReference type="ARBA" id="ARBA00031026"/>
    </source>
</evidence>
<keyword evidence="10 20" id="KW-0285">Flavoprotein</keyword>
<dbReference type="Gene3D" id="3.30.465.10">
    <property type="match status" value="1"/>
</dbReference>
<dbReference type="GO" id="GO:0005829">
    <property type="term" value="C:cytosol"/>
    <property type="evidence" value="ECO:0007669"/>
    <property type="project" value="TreeGrafter"/>
</dbReference>
<dbReference type="Pfam" id="PF01565">
    <property type="entry name" value="FAD_binding_4"/>
    <property type="match status" value="1"/>
</dbReference>
<keyword evidence="15 20" id="KW-0560">Oxidoreductase</keyword>
<keyword evidence="12 20" id="KW-0521">NADP</keyword>
<keyword evidence="9 20" id="KW-0132">Cell division</keyword>
<evidence type="ECO:0000256" key="20">
    <source>
        <dbReference type="HAMAP-Rule" id="MF_00037"/>
    </source>
</evidence>
<comment type="caution">
    <text evidence="22">The sequence shown here is derived from an EMBL/GenBank/DDBJ whole genome shotgun (WGS) entry which is preliminary data.</text>
</comment>
<dbReference type="SUPFAM" id="SSF56176">
    <property type="entry name" value="FAD-binding/transporter-associated domain-like"/>
    <property type="match status" value="1"/>
</dbReference>
<evidence type="ECO:0000313" key="22">
    <source>
        <dbReference type="EMBL" id="PCJ40453.1"/>
    </source>
</evidence>
<keyword evidence="17 20" id="KW-0961">Cell wall biogenesis/degradation</keyword>
<name>A0A2A5C9M7_9GAMM</name>
<comment type="catalytic activity">
    <reaction evidence="19 20">
        <text>UDP-N-acetyl-alpha-D-muramate + NADP(+) = UDP-N-acetyl-3-O-(1-carboxyvinyl)-alpha-D-glucosamine + NADPH + H(+)</text>
        <dbReference type="Rhea" id="RHEA:12248"/>
        <dbReference type="ChEBI" id="CHEBI:15378"/>
        <dbReference type="ChEBI" id="CHEBI:57783"/>
        <dbReference type="ChEBI" id="CHEBI:58349"/>
        <dbReference type="ChEBI" id="CHEBI:68483"/>
        <dbReference type="ChEBI" id="CHEBI:70757"/>
        <dbReference type="EC" id="1.3.1.98"/>
    </reaction>
</comment>
<keyword evidence="8 20" id="KW-0963">Cytoplasm</keyword>
<dbReference type="InterPro" id="IPR036635">
    <property type="entry name" value="MurB_C_sf"/>
</dbReference>
<dbReference type="EMBL" id="NVWI01000009">
    <property type="protein sequence ID" value="PCJ40453.1"/>
    <property type="molecule type" value="Genomic_DNA"/>
</dbReference>
<dbReference type="NCBIfam" id="NF010478">
    <property type="entry name" value="PRK13903.1"/>
    <property type="match status" value="1"/>
</dbReference>
<dbReference type="GO" id="GO:0071949">
    <property type="term" value="F:FAD binding"/>
    <property type="evidence" value="ECO:0007669"/>
    <property type="project" value="InterPro"/>
</dbReference>
<dbReference type="PROSITE" id="PS51387">
    <property type="entry name" value="FAD_PCMH"/>
    <property type="match status" value="1"/>
</dbReference>
<dbReference type="UniPathway" id="UPA00219"/>
<comment type="function">
    <text evidence="2 20">Cell wall formation.</text>
</comment>
<evidence type="ECO:0000259" key="21">
    <source>
        <dbReference type="PROSITE" id="PS51387"/>
    </source>
</evidence>
<evidence type="ECO:0000256" key="19">
    <source>
        <dbReference type="ARBA" id="ARBA00048914"/>
    </source>
</evidence>
<evidence type="ECO:0000256" key="1">
    <source>
        <dbReference type="ARBA" id="ARBA00001974"/>
    </source>
</evidence>
<dbReference type="Pfam" id="PF02873">
    <property type="entry name" value="MurB_C"/>
    <property type="match status" value="1"/>
</dbReference>
<dbReference type="InterPro" id="IPR011601">
    <property type="entry name" value="MurB_C"/>
</dbReference>
<keyword evidence="16 20" id="KW-0131">Cell cycle</keyword>
<evidence type="ECO:0000256" key="6">
    <source>
        <dbReference type="ARBA" id="ARBA00012518"/>
    </source>
</evidence>
<dbReference type="Proteomes" id="UP000228987">
    <property type="component" value="Unassembled WGS sequence"/>
</dbReference>
<dbReference type="HAMAP" id="MF_00037">
    <property type="entry name" value="MurB"/>
    <property type="match status" value="1"/>
</dbReference>
<dbReference type="NCBIfam" id="TIGR00179">
    <property type="entry name" value="murB"/>
    <property type="match status" value="1"/>
</dbReference>
<dbReference type="InterPro" id="IPR003170">
    <property type="entry name" value="MurB"/>
</dbReference>
<evidence type="ECO:0000313" key="23">
    <source>
        <dbReference type="Proteomes" id="UP000228987"/>
    </source>
</evidence>
<dbReference type="PANTHER" id="PTHR21071">
    <property type="entry name" value="UDP-N-ACETYLENOLPYRUVOYLGLUCOSAMINE REDUCTASE"/>
    <property type="match status" value="1"/>
</dbReference>
<dbReference type="InterPro" id="IPR016167">
    <property type="entry name" value="FAD-bd_PCMH_sub1"/>
</dbReference>
<evidence type="ECO:0000256" key="12">
    <source>
        <dbReference type="ARBA" id="ARBA00022857"/>
    </source>
</evidence>
<feature type="active site" evidence="20">
    <location>
        <position position="333"/>
    </location>
</feature>
<evidence type="ECO:0000256" key="16">
    <source>
        <dbReference type="ARBA" id="ARBA00023306"/>
    </source>
</evidence>
<keyword evidence="13 20" id="KW-0133">Cell shape</keyword>
<dbReference type="GO" id="GO:0008360">
    <property type="term" value="P:regulation of cell shape"/>
    <property type="evidence" value="ECO:0007669"/>
    <property type="project" value="UniProtKB-KW"/>
</dbReference>
<dbReference type="GO" id="GO:0009252">
    <property type="term" value="P:peptidoglycan biosynthetic process"/>
    <property type="evidence" value="ECO:0007669"/>
    <property type="project" value="UniProtKB-UniRule"/>
</dbReference>
<evidence type="ECO:0000256" key="14">
    <source>
        <dbReference type="ARBA" id="ARBA00022984"/>
    </source>
</evidence>
<keyword evidence="11 20" id="KW-0274">FAD</keyword>
<evidence type="ECO:0000256" key="4">
    <source>
        <dbReference type="ARBA" id="ARBA00004752"/>
    </source>
</evidence>
<dbReference type="NCBIfam" id="NF000755">
    <property type="entry name" value="PRK00046.1"/>
    <property type="match status" value="1"/>
</dbReference>
<feature type="domain" description="FAD-binding PCMH-type" evidence="21">
    <location>
        <begin position="15"/>
        <end position="188"/>
    </location>
</feature>
<dbReference type="EC" id="1.3.1.98" evidence="6 20"/>
<dbReference type="GO" id="GO:0008762">
    <property type="term" value="F:UDP-N-acetylmuramate dehydrogenase activity"/>
    <property type="evidence" value="ECO:0007669"/>
    <property type="project" value="UniProtKB-UniRule"/>
</dbReference>
<dbReference type="InterPro" id="IPR016166">
    <property type="entry name" value="FAD-bd_PCMH"/>
</dbReference>
<evidence type="ECO:0000256" key="5">
    <source>
        <dbReference type="ARBA" id="ARBA00010485"/>
    </source>
</evidence>